<keyword evidence="3" id="KW-1185">Reference proteome</keyword>
<dbReference type="Pfam" id="PF11823">
    <property type="entry name" value="Se_S_carrier"/>
    <property type="match status" value="1"/>
</dbReference>
<comment type="caution">
    <text evidence="2">The sequence shown here is derived from an EMBL/GenBank/DDBJ whole genome shotgun (WGS) entry which is preliminary data.</text>
</comment>
<reference evidence="2 3" key="1">
    <citation type="submission" date="2021-03" db="EMBL/GenBank/DDBJ databases">
        <title>Genomic Encyclopedia of Type Strains, Phase IV (KMG-IV): sequencing the most valuable type-strain genomes for metagenomic binning, comparative biology and taxonomic classification.</title>
        <authorList>
            <person name="Goeker M."/>
        </authorList>
    </citation>
    <scope>NUCLEOTIDE SEQUENCE [LARGE SCALE GENOMIC DNA]</scope>
    <source>
        <strain evidence="2 3">DSM 3984</strain>
    </source>
</reference>
<name>A0ABS4F3X3_9CLOT</name>
<sequence>MKYYIIVFKNTHDAMAGEKFLGEKEYNFRIMPTPTSITKSCGICIRVESEEDINKIKKENFEYKNIYCKQDCGYEEII</sequence>
<feature type="domain" description="Putative Se/S carrier protein-like" evidence="1">
    <location>
        <begin position="3"/>
        <end position="68"/>
    </location>
</feature>
<dbReference type="InterPro" id="IPR021778">
    <property type="entry name" value="Se/S_carrier-like"/>
</dbReference>
<gene>
    <name evidence="2" type="ORF">J2Z53_002425</name>
</gene>
<evidence type="ECO:0000313" key="3">
    <source>
        <dbReference type="Proteomes" id="UP000783390"/>
    </source>
</evidence>
<protein>
    <recommendedName>
        <fullName evidence="1">Putative Se/S carrier protein-like domain-containing protein</fullName>
    </recommendedName>
</protein>
<dbReference type="Proteomes" id="UP000783390">
    <property type="component" value="Unassembled WGS sequence"/>
</dbReference>
<dbReference type="RefSeq" id="WP_209797720.1">
    <property type="nucleotide sequence ID" value="NZ_JAGGJZ010000012.1"/>
</dbReference>
<dbReference type="EMBL" id="JAGGJZ010000012">
    <property type="protein sequence ID" value="MBP1890807.1"/>
    <property type="molecule type" value="Genomic_DNA"/>
</dbReference>
<proteinExistence type="predicted"/>
<evidence type="ECO:0000313" key="2">
    <source>
        <dbReference type="EMBL" id="MBP1890807.1"/>
    </source>
</evidence>
<organism evidence="2 3">
    <name type="scientific">Clostridium moniliforme</name>
    <dbReference type="NCBI Taxonomy" id="39489"/>
    <lineage>
        <taxon>Bacteria</taxon>
        <taxon>Bacillati</taxon>
        <taxon>Bacillota</taxon>
        <taxon>Clostridia</taxon>
        <taxon>Eubacteriales</taxon>
        <taxon>Clostridiaceae</taxon>
        <taxon>Clostridium</taxon>
    </lineage>
</organism>
<accession>A0ABS4F3X3</accession>
<evidence type="ECO:0000259" key="1">
    <source>
        <dbReference type="Pfam" id="PF11823"/>
    </source>
</evidence>